<reference evidence="3" key="1">
    <citation type="journal article" date="2019" name="Int. J. Syst. Evol. Microbiol.">
        <title>The Global Catalogue of Microorganisms (GCM) 10K type strain sequencing project: providing services to taxonomists for standard genome sequencing and annotation.</title>
        <authorList>
            <consortium name="The Broad Institute Genomics Platform"/>
            <consortium name="The Broad Institute Genome Sequencing Center for Infectious Disease"/>
            <person name="Wu L."/>
            <person name="Ma J."/>
        </authorList>
    </citation>
    <scope>NUCLEOTIDE SEQUENCE [LARGE SCALE GENOMIC DNA]</scope>
    <source>
        <strain evidence="3">CCUG 43111</strain>
    </source>
</reference>
<evidence type="ECO:0000256" key="1">
    <source>
        <dbReference type="SAM" id="Phobius"/>
    </source>
</evidence>
<keyword evidence="3" id="KW-1185">Reference proteome</keyword>
<name>A0ABW0MQG6_9BURK</name>
<organism evidence="2 3">
    <name type="scientific">Massilia suwonensis</name>
    <dbReference type="NCBI Taxonomy" id="648895"/>
    <lineage>
        <taxon>Bacteria</taxon>
        <taxon>Pseudomonadati</taxon>
        <taxon>Pseudomonadota</taxon>
        <taxon>Betaproteobacteria</taxon>
        <taxon>Burkholderiales</taxon>
        <taxon>Oxalobacteraceae</taxon>
        <taxon>Telluria group</taxon>
        <taxon>Massilia</taxon>
    </lineage>
</organism>
<evidence type="ECO:0000313" key="2">
    <source>
        <dbReference type="EMBL" id="MFC5479106.1"/>
    </source>
</evidence>
<keyword evidence="1" id="KW-0812">Transmembrane</keyword>
<dbReference type="RefSeq" id="WP_379755999.1">
    <property type="nucleotide sequence ID" value="NZ_JBHSMR010000013.1"/>
</dbReference>
<evidence type="ECO:0000313" key="3">
    <source>
        <dbReference type="Proteomes" id="UP001596101"/>
    </source>
</evidence>
<feature type="transmembrane region" description="Helical" evidence="1">
    <location>
        <begin position="83"/>
        <end position="100"/>
    </location>
</feature>
<dbReference type="EMBL" id="JBHSMR010000013">
    <property type="protein sequence ID" value="MFC5479106.1"/>
    <property type="molecule type" value="Genomic_DNA"/>
</dbReference>
<keyword evidence="1" id="KW-1133">Transmembrane helix</keyword>
<sequence length="108" mass="11723">MLLILFCFVCVWLPISAALYTLLWFAFLRRTGPIATGVFNLCASAILSPGMVGGHGALPFPGGLAFLFGSHGPGDSGALTLNFAMWMLTLLAFFMLDRVLKARRARRT</sequence>
<keyword evidence="1" id="KW-0472">Membrane</keyword>
<comment type="caution">
    <text evidence="2">The sequence shown here is derived from an EMBL/GenBank/DDBJ whole genome shotgun (WGS) entry which is preliminary data.</text>
</comment>
<proteinExistence type="predicted"/>
<protein>
    <submittedName>
        <fullName evidence="2">Uncharacterized protein</fullName>
    </submittedName>
</protein>
<gene>
    <name evidence="2" type="ORF">ACFPQ5_12930</name>
</gene>
<accession>A0ABW0MQG6</accession>
<dbReference type="Proteomes" id="UP001596101">
    <property type="component" value="Unassembled WGS sequence"/>
</dbReference>